<dbReference type="PANTHER" id="PTHR42110:SF1">
    <property type="entry name" value="L-ASPARAGINASE, PUTATIVE (AFU_ORTHOLOGUE AFUA_3G11890)-RELATED"/>
    <property type="match status" value="1"/>
</dbReference>
<dbReference type="Proteomes" id="UP000595197">
    <property type="component" value="Chromosome"/>
</dbReference>
<organism evidence="2 3">
    <name type="scientific">Skermanella cutis</name>
    <dbReference type="NCBI Taxonomy" id="2775420"/>
    <lineage>
        <taxon>Bacteria</taxon>
        <taxon>Pseudomonadati</taxon>
        <taxon>Pseudomonadota</taxon>
        <taxon>Alphaproteobacteria</taxon>
        <taxon>Rhodospirillales</taxon>
        <taxon>Azospirillaceae</taxon>
        <taxon>Skermanella</taxon>
    </lineage>
</organism>
<gene>
    <name evidence="2" type="ORF">IGS68_01315</name>
</gene>
<sequence length="367" mass="38527">MSDHHGHACCGQGHTHGQDVSGSLEGHAELGAAETPVLVEVTRGGIVESRHRGIAAVVDAEGHVVAHWGDFEKPVYARSAIKSLQAIPLVESGAAEAFGVSDEELALACASHNGEERHTRLVSAWLERIGCGPADLECGTHLPYDEETAHALIRAGEAPGTVHNNCSGKHAGMLSTARHKGEPTKGYIRFDHPVQQRILGVLEQMTARDLSAAPWGVDGCGIPTIAIPLGSLALAMARLADPRELPDRRAEAVARIRRAWGTHPYLVGGRGTFDTRMMEATGGEALVKIGAEGVMCAVLPGLGLGIAVKIEDGATRAAGVAMAALLRQCKVLTEARWQELAAVTHPEIANRVGLAVGEVRPAAGWPG</sequence>
<reference evidence="2" key="1">
    <citation type="submission" date="2021-02" db="EMBL/GenBank/DDBJ databases">
        <title>Skermanella TT6 skin isolate.</title>
        <authorList>
            <person name="Lee K."/>
            <person name="Ganzorig M."/>
        </authorList>
    </citation>
    <scope>NUCLEOTIDE SEQUENCE</scope>
    <source>
        <strain evidence="2">TT6</strain>
    </source>
</reference>
<dbReference type="EMBL" id="CP067420">
    <property type="protein sequence ID" value="QQP89947.1"/>
    <property type="molecule type" value="Genomic_DNA"/>
</dbReference>
<dbReference type="Pfam" id="PF06089">
    <property type="entry name" value="Asparaginase_II"/>
    <property type="match status" value="1"/>
</dbReference>
<dbReference type="InterPro" id="IPR010349">
    <property type="entry name" value="Asparaginase_II"/>
</dbReference>
<name>A0ABX7B6J7_9PROT</name>
<evidence type="ECO:0000256" key="1">
    <source>
        <dbReference type="SAM" id="MobiDB-lite"/>
    </source>
</evidence>
<evidence type="ECO:0000313" key="3">
    <source>
        <dbReference type="Proteomes" id="UP000595197"/>
    </source>
</evidence>
<protein>
    <submittedName>
        <fullName evidence="2">Asparaginase</fullName>
    </submittedName>
</protein>
<accession>A0ABX7B6J7</accession>
<dbReference type="PANTHER" id="PTHR42110">
    <property type="entry name" value="L-ASPARAGINASE, PUTATIVE (AFU_ORTHOLOGUE AFUA_3G11890)-RELATED"/>
    <property type="match status" value="1"/>
</dbReference>
<evidence type="ECO:0000313" key="2">
    <source>
        <dbReference type="EMBL" id="QQP89947.1"/>
    </source>
</evidence>
<feature type="region of interest" description="Disordered" evidence="1">
    <location>
        <begin position="1"/>
        <end position="23"/>
    </location>
</feature>
<proteinExistence type="predicted"/>
<keyword evidence="3" id="KW-1185">Reference proteome</keyword>
<dbReference type="RefSeq" id="WP_201076758.1">
    <property type="nucleotide sequence ID" value="NZ_CP067420.1"/>
</dbReference>